<reference evidence="1 2" key="1">
    <citation type="submission" date="2019-03" db="EMBL/GenBank/DDBJ databases">
        <title>Genomic Encyclopedia of Type Strains, Phase IV (KMG-IV): sequencing the most valuable type-strain genomes for metagenomic binning, comparative biology and taxonomic classification.</title>
        <authorList>
            <person name="Goeker M."/>
        </authorList>
    </citation>
    <scope>NUCLEOTIDE SEQUENCE [LARGE SCALE GENOMIC DNA]</scope>
    <source>
        <strain evidence="1 2">DSM 2781</strain>
    </source>
</reference>
<organism evidence="1 2">
    <name type="scientific">Rhodovulum adriaticum</name>
    <name type="common">Rhodopseudomonas adriatica</name>
    <dbReference type="NCBI Taxonomy" id="35804"/>
    <lineage>
        <taxon>Bacteria</taxon>
        <taxon>Pseudomonadati</taxon>
        <taxon>Pseudomonadota</taxon>
        <taxon>Alphaproteobacteria</taxon>
        <taxon>Rhodobacterales</taxon>
        <taxon>Paracoccaceae</taxon>
        <taxon>Rhodovulum</taxon>
    </lineage>
</organism>
<evidence type="ECO:0000313" key="1">
    <source>
        <dbReference type="EMBL" id="TCP27633.1"/>
    </source>
</evidence>
<gene>
    <name evidence="1" type="ORF">EV656_101542</name>
</gene>
<accession>A0A4R2NZ91</accession>
<dbReference type="EMBL" id="SLXL01000001">
    <property type="protein sequence ID" value="TCP27633.1"/>
    <property type="molecule type" value="Genomic_DNA"/>
</dbReference>
<protein>
    <submittedName>
        <fullName evidence="1">Uncharacterized protein</fullName>
    </submittedName>
</protein>
<keyword evidence="2" id="KW-1185">Reference proteome</keyword>
<dbReference type="SUPFAM" id="SSF46785">
    <property type="entry name" value="Winged helix' DNA-binding domain"/>
    <property type="match status" value="1"/>
</dbReference>
<dbReference type="AlphaFoldDB" id="A0A4R2NZ91"/>
<name>A0A4R2NZ91_RHOAD</name>
<dbReference type="Proteomes" id="UP000295733">
    <property type="component" value="Unassembled WGS sequence"/>
</dbReference>
<dbReference type="InterPro" id="IPR036388">
    <property type="entry name" value="WH-like_DNA-bd_sf"/>
</dbReference>
<evidence type="ECO:0000313" key="2">
    <source>
        <dbReference type="Proteomes" id="UP000295733"/>
    </source>
</evidence>
<dbReference type="Gene3D" id="1.10.10.10">
    <property type="entry name" value="Winged helix-like DNA-binding domain superfamily/Winged helix DNA-binding domain"/>
    <property type="match status" value="1"/>
</dbReference>
<dbReference type="InterPro" id="IPR036390">
    <property type="entry name" value="WH_DNA-bd_sf"/>
</dbReference>
<sequence length="123" mass="14028">MTRYYYRPWKDESLVSGLHFLRCRLIREGLPGVEHADALLRGLGVDPETLPTPQKVPKSYKRGELQRAILEALRNGPLTGLEITKRVSGDLPYKAAYKRTYIALNRMKKAGTVKHEGRLWLAP</sequence>
<comment type="caution">
    <text evidence="1">The sequence shown here is derived from an EMBL/GenBank/DDBJ whole genome shotgun (WGS) entry which is preliminary data.</text>
</comment>
<proteinExistence type="predicted"/>